<keyword evidence="3" id="KW-1185">Reference proteome</keyword>
<reference evidence="3" key="1">
    <citation type="journal article" date="2015" name="Nat. Genet.">
        <title>The genome and transcriptome of the zoonotic hookworm Ancylostoma ceylanicum identify infection-specific gene families.</title>
        <authorList>
            <person name="Schwarz E.M."/>
            <person name="Hu Y."/>
            <person name="Antoshechkin I."/>
            <person name="Miller M.M."/>
            <person name="Sternberg P.W."/>
            <person name="Aroian R.V."/>
        </authorList>
    </citation>
    <scope>NUCLEOTIDE SEQUENCE</scope>
    <source>
        <strain evidence="3">HY135</strain>
    </source>
</reference>
<keyword evidence="1" id="KW-0812">Transmembrane</keyword>
<accession>A0A016SW20</accession>
<evidence type="ECO:0000313" key="3">
    <source>
        <dbReference type="Proteomes" id="UP000024635"/>
    </source>
</evidence>
<protein>
    <submittedName>
        <fullName evidence="2">Uncharacterized protein</fullName>
    </submittedName>
</protein>
<dbReference type="Proteomes" id="UP000024635">
    <property type="component" value="Unassembled WGS sequence"/>
</dbReference>
<name>A0A016SW20_9BILA</name>
<keyword evidence="1" id="KW-1133">Transmembrane helix</keyword>
<dbReference type="EMBL" id="JARK01001506">
    <property type="protein sequence ID" value="EYB94592.1"/>
    <property type="molecule type" value="Genomic_DNA"/>
</dbReference>
<evidence type="ECO:0000256" key="1">
    <source>
        <dbReference type="SAM" id="Phobius"/>
    </source>
</evidence>
<comment type="caution">
    <text evidence="2">The sequence shown here is derived from an EMBL/GenBank/DDBJ whole genome shotgun (WGS) entry which is preliminary data.</text>
</comment>
<proteinExistence type="predicted"/>
<feature type="transmembrane region" description="Helical" evidence="1">
    <location>
        <begin position="46"/>
        <end position="66"/>
    </location>
</feature>
<gene>
    <name evidence="2" type="primary">Acey_s0170.g279</name>
    <name evidence="2" type="ORF">Y032_0170g279</name>
</gene>
<organism evidence="2 3">
    <name type="scientific">Ancylostoma ceylanicum</name>
    <dbReference type="NCBI Taxonomy" id="53326"/>
    <lineage>
        <taxon>Eukaryota</taxon>
        <taxon>Metazoa</taxon>
        <taxon>Ecdysozoa</taxon>
        <taxon>Nematoda</taxon>
        <taxon>Chromadorea</taxon>
        <taxon>Rhabditida</taxon>
        <taxon>Rhabditina</taxon>
        <taxon>Rhabditomorpha</taxon>
        <taxon>Strongyloidea</taxon>
        <taxon>Ancylostomatidae</taxon>
        <taxon>Ancylostomatinae</taxon>
        <taxon>Ancylostoma</taxon>
    </lineage>
</organism>
<evidence type="ECO:0000313" key="2">
    <source>
        <dbReference type="EMBL" id="EYB94592.1"/>
    </source>
</evidence>
<keyword evidence="1" id="KW-0472">Membrane</keyword>
<sequence>MVKTTLDLQSCQQPRLHPDLNLRKWSCEPIKCQITRGISVKNMSSTITRVLFFAALLMATMAYIRWREDREGGDYGDLYYNSGKN</sequence>
<dbReference type="AlphaFoldDB" id="A0A016SW20"/>